<dbReference type="SUPFAM" id="SSF52540">
    <property type="entry name" value="P-loop containing nucleoside triphosphate hydrolases"/>
    <property type="match status" value="2"/>
</dbReference>
<dbReference type="AlphaFoldDB" id="A0A3M6Q1T0"/>
<organism evidence="3 4">
    <name type="scientific">Allofranklinella schreckenbergeri</name>
    <dbReference type="NCBI Taxonomy" id="1076744"/>
    <lineage>
        <taxon>Bacteria</taxon>
        <taxon>Pseudomonadati</taxon>
        <taxon>Pseudomonadota</taxon>
        <taxon>Betaproteobacteria</taxon>
        <taxon>Burkholderiales</taxon>
        <taxon>Comamonadaceae</taxon>
        <taxon>Allofranklinella</taxon>
    </lineage>
</organism>
<protein>
    <recommendedName>
        <fullName evidence="5">NERD domain-containing protein</fullName>
    </recommendedName>
</protein>
<keyword evidence="4" id="KW-1185">Reference proteome</keyword>
<evidence type="ECO:0000313" key="4">
    <source>
        <dbReference type="Proteomes" id="UP000267035"/>
    </source>
</evidence>
<dbReference type="Pfam" id="PF13538">
    <property type="entry name" value="UvrD_C_2"/>
    <property type="match status" value="1"/>
</dbReference>
<dbReference type="Proteomes" id="UP000267035">
    <property type="component" value="Unassembled WGS sequence"/>
</dbReference>
<feature type="domain" description="UvrD-like helicase C-terminal" evidence="2">
    <location>
        <begin position="628"/>
        <end position="677"/>
    </location>
</feature>
<evidence type="ECO:0008006" key="5">
    <source>
        <dbReference type="Google" id="ProtNLM"/>
    </source>
</evidence>
<evidence type="ECO:0000259" key="1">
    <source>
        <dbReference type="Pfam" id="PF08378"/>
    </source>
</evidence>
<evidence type="ECO:0000313" key="3">
    <source>
        <dbReference type="EMBL" id="RMW96694.1"/>
    </source>
</evidence>
<evidence type="ECO:0000259" key="2">
    <source>
        <dbReference type="Pfam" id="PF13538"/>
    </source>
</evidence>
<dbReference type="InterPro" id="IPR027785">
    <property type="entry name" value="UvrD-like_helicase_C"/>
</dbReference>
<feature type="domain" description="NERD" evidence="1">
    <location>
        <begin position="35"/>
        <end position="116"/>
    </location>
</feature>
<dbReference type="EMBL" id="RDQL01000019">
    <property type="protein sequence ID" value="RMW96694.1"/>
    <property type="molecule type" value="Genomic_DNA"/>
</dbReference>
<dbReference type="RefSeq" id="WP_122254540.1">
    <property type="nucleotide sequence ID" value="NZ_RDQL01000019.1"/>
</dbReference>
<accession>A0A3M6Q1T0</accession>
<dbReference type="Pfam" id="PF08378">
    <property type="entry name" value="NERD"/>
    <property type="match status" value="1"/>
</dbReference>
<dbReference type="InterPro" id="IPR027417">
    <property type="entry name" value="P-loop_NTPase"/>
</dbReference>
<comment type="caution">
    <text evidence="3">The sequence shown here is derived from an EMBL/GenBank/DDBJ whole genome shotgun (WGS) entry which is preliminary data.</text>
</comment>
<name>A0A3M6Q1T0_9BURK</name>
<dbReference type="Gene3D" id="3.40.50.300">
    <property type="entry name" value="P-loop containing nucleotide triphosphate hydrolases"/>
    <property type="match status" value="1"/>
</dbReference>
<gene>
    <name evidence="3" type="ORF">EBQ25_10865</name>
</gene>
<dbReference type="InterPro" id="IPR011528">
    <property type="entry name" value="NERD"/>
</dbReference>
<reference evidence="3 4" key="1">
    <citation type="submission" date="2018-10" db="EMBL/GenBank/DDBJ databases">
        <title>Comamonadaceae CDC group NO-1 genome sequencing and assembly.</title>
        <authorList>
            <person name="Bernier A.-M."/>
            <person name="Bernard K."/>
        </authorList>
    </citation>
    <scope>NUCLEOTIDE SEQUENCE [LARGE SCALE GENOMIC DNA]</scope>
    <source>
        <strain evidence="3 4">NML161473</strain>
    </source>
</reference>
<proteinExistence type="predicted"/>
<sequence length="895" mass="99188">MTILVYGEKASRTHENQMLHVFLDRLEERWANSSDWIIAIANAMWNGAEIDLVCILPSAIIVADFKSYGGKLTGTENGPWQADGVIVKGGRKANPYQQLRDNKFSVLDWLQSKAFLSGRNLGHISASVIFSDRIEDQLELPSKVRSWLYPTDLTSCAAMLDGLASPELRIGKDEALEIVRRLGVQPIEWASSRPQLRDIHSQPKLPQARTPLTGHQREALQTLCNFISTDDFVSFSVLGMTSTGKSRLLAEVADEVKKAGKQAIVLGPNRRLADGSDMESNSIYAHLYTGSMNDDDELDNVKEQKKVKVIPLRVCDDETDSVYLLDDSHLLGNSRFSTPDGKQYGSGQLLSDFFDFAKIGNTKRKVVFFGDPYQIQRGSSEESVLSGDFQKALGLKHQSLELTQIIDTTGGSAKLANAVRLVSAIGTQKFAALELSTDDGFRIVEKKDAASEILNHFRADPFSVWYLAETHGQANALTQWVRERLHGKSTLDSVEVGDLLEIYVSPDLRDAFGSRVPMQSGARIFVASVSKRAPYQQGLSWVKSGPVKFHSIRCGIHGRDEVELEVFEEFLKAEKPELDKETAAAESAWRTAIKRDREKAFDGKQATLQGIEGRSVPLPAPDFTYARYGYASTVHHAQGMSQPVCYVNCDHAAGRHSEGFFRWLYSALTVAERELVLLNFSDIHPFDAAVWNAGAAKEASDIAVGAGWAFQPNGIASEKDQQRSLPEGLDQSKDVLKSIAIWLRVVNAVERLGWRIVKAACHPYQEQYDLSGLKEEQCQLRIAYNGKNVVTAMHVKDPAQWPLLTDLASACVETTGYSPETETLLRSARARLGRIGWKIVSAAETPYRLATTVARNHDERVGLEINFDKQGLVSSLRPLTYSNPEAVEAIRSALQ</sequence>